<feature type="transmembrane region" description="Helical" evidence="1">
    <location>
        <begin position="90"/>
        <end position="115"/>
    </location>
</feature>
<comment type="caution">
    <text evidence="2">The sequence shown here is derived from an EMBL/GenBank/DDBJ whole genome shotgun (WGS) entry which is preliminary data.</text>
</comment>
<evidence type="ECO:0000313" key="2">
    <source>
        <dbReference type="EMBL" id="HIH08221.1"/>
    </source>
</evidence>
<keyword evidence="1" id="KW-1133">Transmembrane helix</keyword>
<name>A0A7J4IRT6_9ARCH</name>
<dbReference type="AlphaFoldDB" id="A0A7J4IRT6"/>
<dbReference type="Proteomes" id="UP000577419">
    <property type="component" value="Unassembled WGS sequence"/>
</dbReference>
<evidence type="ECO:0000313" key="3">
    <source>
        <dbReference type="Proteomes" id="UP000577419"/>
    </source>
</evidence>
<reference evidence="3" key="1">
    <citation type="journal article" date="2020" name="bioRxiv">
        <title>A rank-normalized archaeal taxonomy based on genome phylogeny resolves widespread incomplete and uneven classifications.</title>
        <authorList>
            <person name="Rinke C."/>
            <person name="Chuvochina M."/>
            <person name="Mussig A.J."/>
            <person name="Chaumeil P.-A."/>
            <person name="Waite D.W."/>
            <person name="Whitman W.B."/>
            <person name="Parks D.H."/>
            <person name="Hugenholtz P."/>
        </authorList>
    </citation>
    <scope>NUCLEOTIDE SEQUENCE [LARGE SCALE GENOMIC DNA]</scope>
</reference>
<organism evidence="2 3">
    <name type="scientific">Candidatus Iainarchaeum sp</name>
    <dbReference type="NCBI Taxonomy" id="3101447"/>
    <lineage>
        <taxon>Archaea</taxon>
        <taxon>Candidatus Iainarchaeota</taxon>
        <taxon>Candidatus Iainarchaeia</taxon>
        <taxon>Candidatus Iainarchaeales</taxon>
        <taxon>Candidatus Iainarchaeaceae</taxon>
        <taxon>Candidatus Iainarchaeum</taxon>
    </lineage>
</organism>
<dbReference type="EMBL" id="DUFG01000013">
    <property type="protein sequence ID" value="HIH08221.1"/>
    <property type="molecule type" value="Genomic_DNA"/>
</dbReference>
<gene>
    <name evidence="2" type="ORF">HA237_02500</name>
</gene>
<accession>A0A7J4IRT6</accession>
<sequence length="142" mass="16391">MRRIMFFRVAGRDVYLPRLVGAFILLAALLMFIQASAKMFDSWDNLKEVENCLAVARTEPEFFPTCQQNAKASLDLYVRLGQDNLTARQFFGALLVPIAMLLFWLAVLFVGWIFYKTGEVVVPIEESWHDFPEKNPGKKRKK</sequence>
<keyword evidence="1" id="KW-0472">Membrane</keyword>
<proteinExistence type="predicted"/>
<evidence type="ECO:0000256" key="1">
    <source>
        <dbReference type="SAM" id="Phobius"/>
    </source>
</evidence>
<keyword evidence="1" id="KW-0812">Transmembrane</keyword>
<protein>
    <submittedName>
        <fullName evidence="2">Uncharacterized protein</fullName>
    </submittedName>
</protein>